<keyword evidence="4" id="KW-0862">Zinc</keyword>
<reference evidence="12 13" key="1">
    <citation type="submission" date="2020-04" db="EMBL/GenBank/DDBJ databases">
        <authorList>
            <person name="Laetsch R D."/>
            <person name="Stevens L."/>
            <person name="Kumar S."/>
            <person name="Blaxter L. M."/>
        </authorList>
    </citation>
    <scope>NUCLEOTIDE SEQUENCE [LARGE SCALE GENOMIC DNA]</scope>
</reference>
<evidence type="ECO:0000256" key="1">
    <source>
        <dbReference type="ARBA" id="ARBA00022701"/>
    </source>
</evidence>
<sequence length="762" mass="89402">MIHTLYTPTPITSNDLLYILYSVTRTHRINGFIFLKSRVEFYEQKCKKVKYLSLCLKEFCLSFTDILEKNDVKISDKLKHKSIEEIVQMCVDIFDNDENERRKQQFLHHVEVLQKEYSAPQVLEILIKEYEDGIASRIAFETQIRAVTENEITFIFSGLCRAKEFVIRVIKRDSGEYVFVSDVNDLIEQFSKGKKNFKKLKRSDPGTNGILNLITKKDFNEMFKKIIKDEKIFAFLDDRLQLIGHAMMSPFQKLCLLADEALTDVLMFLNDCGSLFKTDVEVQILEDWANELYQYFRVDQKTPYTVDMEPIYCMKKRLRHKLKELDKMALLLHNQKYCKFYKFCVLRFIHKEADLKGLKPCENQKSIRKEKTKLEKEKEEKVEICWKIELAKKEAEWKRKEERYISMIDSLNSSVATIRVEANKKSTDLKKSEKNRISAENMAKKLQEELKELRPKLKQAENSNKRLETKLKEADATIQKLKEMSKEENALEIKRANETICDLQNEIECLKEKLVELELMNANLDSDLKDASEEVEGLWNKIQESTNKSDTVKSNSVKQTKVDEKEPNKSDEPTKRLKTMIQDNKCTRASLMDKELRQLEIINDILVASDSFITDMPVTSDQMKIELAEFIAYKDNALEQLERNVSLLVNNYNTTINERVIRHILPKPFSLNFMTYIEHEMKKTICETNQSALDVENVDNRDLEIDDNTCIICFEELKAETQQCETCHRRYDFDCLAEWQRKKAVCPVCDAFLPVEALYPPN</sequence>
<dbReference type="Pfam" id="PF13639">
    <property type="entry name" value="zf-RING_2"/>
    <property type="match status" value="1"/>
</dbReference>
<feature type="domain" description="RING-type" evidence="11">
    <location>
        <begin position="710"/>
        <end position="750"/>
    </location>
</feature>
<evidence type="ECO:0000256" key="4">
    <source>
        <dbReference type="ARBA" id="ARBA00022833"/>
    </source>
</evidence>
<gene>
    <name evidence="12" type="ORF">CBOVIS_LOCUS1548</name>
</gene>
<organism evidence="12 13">
    <name type="scientific">Caenorhabditis bovis</name>
    <dbReference type="NCBI Taxonomy" id="2654633"/>
    <lineage>
        <taxon>Eukaryota</taxon>
        <taxon>Metazoa</taxon>
        <taxon>Ecdysozoa</taxon>
        <taxon>Nematoda</taxon>
        <taxon>Chromadorea</taxon>
        <taxon>Rhabditida</taxon>
        <taxon>Rhabditina</taxon>
        <taxon>Rhabditomorpha</taxon>
        <taxon>Rhabditoidea</taxon>
        <taxon>Rhabditidae</taxon>
        <taxon>Peloderinae</taxon>
        <taxon>Caenorhabditis</taxon>
    </lineage>
</organism>
<evidence type="ECO:0000256" key="5">
    <source>
        <dbReference type="ARBA" id="ARBA00022840"/>
    </source>
</evidence>
<accession>A0A8S1EKE7</accession>
<dbReference type="PANTHER" id="PTHR37739:SF16">
    <property type="entry name" value="KINESIN-LIKE PROTEIN"/>
    <property type="match status" value="1"/>
</dbReference>
<dbReference type="PROSITE" id="PS50089">
    <property type="entry name" value="ZF_RING_2"/>
    <property type="match status" value="1"/>
</dbReference>
<dbReference type="Proteomes" id="UP000494206">
    <property type="component" value="Unassembled WGS sequence"/>
</dbReference>
<keyword evidence="2" id="KW-0547">Nucleotide-binding</keyword>
<comment type="caution">
    <text evidence="12">The sequence shown here is derived from an EMBL/GenBank/DDBJ whole genome shotgun (WGS) entry which is preliminary data.</text>
</comment>
<evidence type="ECO:0000256" key="2">
    <source>
        <dbReference type="ARBA" id="ARBA00022741"/>
    </source>
</evidence>
<dbReference type="EMBL" id="CADEPM010000001">
    <property type="protein sequence ID" value="CAB3398257.1"/>
    <property type="molecule type" value="Genomic_DNA"/>
</dbReference>
<keyword evidence="7" id="KW-0505">Motor protein</keyword>
<keyword evidence="1" id="KW-0493">Microtubule</keyword>
<keyword evidence="13" id="KW-1185">Reference proteome</keyword>
<keyword evidence="5" id="KW-0067">ATP-binding</keyword>
<evidence type="ECO:0000313" key="13">
    <source>
        <dbReference type="Proteomes" id="UP000494206"/>
    </source>
</evidence>
<name>A0A8S1EKE7_9PELO</name>
<evidence type="ECO:0000256" key="10">
    <source>
        <dbReference type="SAM" id="MobiDB-lite"/>
    </source>
</evidence>
<dbReference type="GO" id="GO:0005874">
    <property type="term" value="C:microtubule"/>
    <property type="evidence" value="ECO:0007669"/>
    <property type="project" value="UniProtKB-KW"/>
</dbReference>
<feature type="compositionally biased region" description="Polar residues" evidence="10">
    <location>
        <begin position="546"/>
        <end position="559"/>
    </location>
</feature>
<evidence type="ECO:0000256" key="3">
    <source>
        <dbReference type="ARBA" id="ARBA00022771"/>
    </source>
</evidence>
<dbReference type="Gene3D" id="3.30.40.10">
    <property type="entry name" value="Zinc/RING finger domain, C3HC4 (zinc finger)"/>
    <property type="match status" value="1"/>
</dbReference>
<evidence type="ECO:0000256" key="8">
    <source>
        <dbReference type="PROSITE-ProRule" id="PRU00175"/>
    </source>
</evidence>
<keyword evidence="3 8" id="KW-0479">Metal-binding</keyword>
<feature type="coiled-coil region" evidence="9">
    <location>
        <begin position="429"/>
        <end position="534"/>
    </location>
</feature>
<protein>
    <recommendedName>
        <fullName evidence="11">RING-type domain-containing protein</fullName>
    </recommendedName>
</protein>
<evidence type="ECO:0000256" key="9">
    <source>
        <dbReference type="SAM" id="Coils"/>
    </source>
</evidence>
<evidence type="ECO:0000259" key="11">
    <source>
        <dbReference type="PROSITE" id="PS50089"/>
    </source>
</evidence>
<keyword evidence="6 9" id="KW-0175">Coiled coil</keyword>
<dbReference type="GO" id="GO:0008270">
    <property type="term" value="F:zinc ion binding"/>
    <property type="evidence" value="ECO:0007669"/>
    <property type="project" value="UniProtKB-KW"/>
</dbReference>
<evidence type="ECO:0000313" key="12">
    <source>
        <dbReference type="EMBL" id="CAB3398257.1"/>
    </source>
</evidence>
<dbReference type="AlphaFoldDB" id="A0A8S1EKE7"/>
<feature type="compositionally biased region" description="Basic and acidic residues" evidence="10">
    <location>
        <begin position="560"/>
        <end position="573"/>
    </location>
</feature>
<evidence type="ECO:0000256" key="6">
    <source>
        <dbReference type="ARBA" id="ARBA00023054"/>
    </source>
</evidence>
<dbReference type="GO" id="GO:0005524">
    <property type="term" value="F:ATP binding"/>
    <property type="evidence" value="ECO:0007669"/>
    <property type="project" value="UniProtKB-KW"/>
</dbReference>
<dbReference type="SUPFAM" id="SSF57850">
    <property type="entry name" value="RING/U-box"/>
    <property type="match status" value="1"/>
</dbReference>
<dbReference type="InterPro" id="IPR001841">
    <property type="entry name" value="Znf_RING"/>
</dbReference>
<dbReference type="PANTHER" id="PTHR37739">
    <property type="entry name" value="KINESIN-LIKE PROTEIN KIN-12D"/>
    <property type="match status" value="1"/>
</dbReference>
<feature type="region of interest" description="Disordered" evidence="10">
    <location>
        <begin position="546"/>
        <end position="573"/>
    </location>
</feature>
<evidence type="ECO:0000256" key="7">
    <source>
        <dbReference type="ARBA" id="ARBA00023175"/>
    </source>
</evidence>
<dbReference type="InterPro" id="IPR013083">
    <property type="entry name" value="Znf_RING/FYVE/PHD"/>
</dbReference>
<keyword evidence="3 8" id="KW-0863">Zinc-finger</keyword>
<dbReference type="InterPro" id="IPR044986">
    <property type="entry name" value="KIF15/KIN-12"/>
</dbReference>
<proteinExistence type="predicted"/>
<dbReference type="OrthoDB" id="365379at2759"/>